<organism evidence="12 14">
    <name type="scientific">Encephalitozoon hellem</name>
    <name type="common">Microsporidian parasite</name>
    <dbReference type="NCBI Taxonomy" id="27973"/>
    <lineage>
        <taxon>Eukaryota</taxon>
        <taxon>Fungi</taxon>
        <taxon>Fungi incertae sedis</taxon>
        <taxon>Microsporidia</taxon>
        <taxon>Unikaryonidae</taxon>
        <taxon>Encephalitozoon</taxon>
    </lineage>
</organism>
<feature type="transmembrane region" description="Helical" evidence="11">
    <location>
        <begin position="29"/>
        <end position="49"/>
    </location>
</feature>
<dbReference type="Pfam" id="PF03142">
    <property type="entry name" value="Chitin_synth_2"/>
    <property type="match status" value="2"/>
</dbReference>
<evidence type="ECO:0000256" key="11">
    <source>
        <dbReference type="SAM" id="Phobius"/>
    </source>
</evidence>
<evidence type="ECO:0000256" key="7">
    <source>
        <dbReference type="ARBA" id="ARBA00022989"/>
    </source>
</evidence>
<evidence type="ECO:0000256" key="5">
    <source>
        <dbReference type="ARBA" id="ARBA00022679"/>
    </source>
</evidence>
<feature type="region of interest" description="Disordered" evidence="10">
    <location>
        <begin position="1"/>
        <end position="24"/>
    </location>
</feature>
<dbReference type="Proteomes" id="UP001059546">
    <property type="component" value="Chromosome I"/>
</dbReference>
<evidence type="ECO:0000256" key="6">
    <source>
        <dbReference type="ARBA" id="ARBA00022692"/>
    </source>
</evidence>
<feature type="transmembrane region" description="Helical" evidence="11">
    <location>
        <begin position="695"/>
        <end position="716"/>
    </location>
</feature>
<keyword evidence="7 11" id="KW-1133">Transmembrane helix</keyword>
<proteinExistence type="predicted"/>
<reference evidence="12" key="1">
    <citation type="submission" date="2021-05" db="EMBL/GenBank/DDBJ databases">
        <title>Encephalitozoon hellem ATCC 50604 Complete Genome.</title>
        <authorList>
            <person name="Mascarenhas dos Santos A.C."/>
            <person name="Julian A.T."/>
            <person name="Pombert J.-F."/>
        </authorList>
    </citation>
    <scope>NUCLEOTIDE SEQUENCE</scope>
    <source>
        <strain evidence="12">ATCC 50604</strain>
    </source>
</reference>
<keyword evidence="6 11" id="KW-0812">Transmembrane</keyword>
<dbReference type="GO" id="GO:0030428">
    <property type="term" value="C:cell septum"/>
    <property type="evidence" value="ECO:0007669"/>
    <property type="project" value="TreeGrafter"/>
</dbReference>
<evidence type="ECO:0000256" key="10">
    <source>
        <dbReference type="SAM" id="MobiDB-lite"/>
    </source>
</evidence>
<evidence type="ECO:0000256" key="3">
    <source>
        <dbReference type="ARBA" id="ARBA00022475"/>
    </source>
</evidence>
<evidence type="ECO:0000256" key="1">
    <source>
        <dbReference type="ARBA" id="ARBA00004651"/>
    </source>
</evidence>
<keyword evidence="8 11" id="KW-0472">Membrane</keyword>
<evidence type="ECO:0000256" key="9">
    <source>
        <dbReference type="ARBA" id="ARBA00023180"/>
    </source>
</evidence>
<dbReference type="GO" id="GO:0004100">
    <property type="term" value="F:chitin synthase activity"/>
    <property type="evidence" value="ECO:0007669"/>
    <property type="project" value="UniProtKB-EC"/>
</dbReference>
<keyword evidence="15" id="KW-1185">Reference proteome</keyword>
<evidence type="ECO:0000313" key="13">
    <source>
        <dbReference type="EMBL" id="WEL37889.1"/>
    </source>
</evidence>
<evidence type="ECO:0000256" key="4">
    <source>
        <dbReference type="ARBA" id="ARBA00022676"/>
    </source>
</evidence>
<dbReference type="CDD" id="cd04190">
    <property type="entry name" value="Chitin_synth_C"/>
    <property type="match status" value="1"/>
</dbReference>
<evidence type="ECO:0000313" key="12">
    <source>
        <dbReference type="EMBL" id="UTX42446.1"/>
    </source>
</evidence>
<dbReference type="GO" id="GO:0006031">
    <property type="term" value="P:chitin biosynthetic process"/>
    <property type="evidence" value="ECO:0007669"/>
    <property type="project" value="TreeGrafter"/>
</dbReference>
<feature type="transmembrane region" description="Helical" evidence="11">
    <location>
        <begin position="64"/>
        <end position="84"/>
    </location>
</feature>
<keyword evidence="9" id="KW-0325">Glycoprotein</keyword>
<evidence type="ECO:0000313" key="14">
    <source>
        <dbReference type="Proteomes" id="UP001059546"/>
    </source>
</evidence>
<dbReference type="EMBL" id="CP119062">
    <property type="protein sequence ID" value="WEL37889.1"/>
    <property type="molecule type" value="Genomic_DNA"/>
</dbReference>
<evidence type="ECO:0000256" key="8">
    <source>
        <dbReference type="ARBA" id="ARBA00023136"/>
    </source>
</evidence>
<dbReference type="GO" id="GO:0005886">
    <property type="term" value="C:plasma membrane"/>
    <property type="evidence" value="ECO:0007669"/>
    <property type="project" value="UniProtKB-SubCell"/>
</dbReference>
<accession>A0A9Q9C1Q3</accession>
<comment type="subcellular location">
    <subcellularLocation>
        <location evidence="1">Cell membrane</location>
        <topology evidence="1">Multi-pass membrane protein</topology>
    </subcellularLocation>
</comment>
<name>A0A9Q9C1Q3_ENCHE</name>
<protein>
    <recommendedName>
        <fullName evidence="2">chitin synthase</fullName>
        <ecNumber evidence="2">2.4.1.16</ecNumber>
    </recommendedName>
</protein>
<keyword evidence="3" id="KW-1003">Cell membrane</keyword>
<dbReference type="PANTHER" id="PTHR22914">
    <property type="entry name" value="CHITIN SYNTHASE"/>
    <property type="match status" value="1"/>
</dbReference>
<dbReference type="AlphaFoldDB" id="A0A9Q9C1Q3"/>
<feature type="transmembrane region" description="Helical" evidence="11">
    <location>
        <begin position="748"/>
        <end position="772"/>
    </location>
</feature>
<dbReference type="SUPFAM" id="SSF53448">
    <property type="entry name" value="Nucleotide-diphospho-sugar transferases"/>
    <property type="match status" value="1"/>
</dbReference>
<gene>
    <name evidence="12" type="ORF">GPU96_01g01500</name>
    <name evidence="13" type="ORF">PFJ87_01g01430</name>
</gene>
<feature type="transmembrane region" description="Helical" evidence="11">
    <location>
        <begin position="240"/>
        <end position="262"/>
    </location>
</feature>
<dbReference type="EMBL" id="CP075147">
    <property type="protein sequence ID" value="UTX42446.1"/>
    <property type="molecule type" value="Genomic_DNA"/>
</dbReference>
<dbReference type="Gene3D" id="3.90.550.10">
    <property type="entry name" value="Spore Coat Polysaccharide Biosynthesis Protein SpsA, Chain A"/>
    <property type="match status" value="1"/>
</dbReference>
<evidence type="ECO:0000313" key="15">
    <source>
        <dbReference type="Proteomes" id="UP001217963"/>
    </source>
</evidence>
<dbReference type="PANTHER" id="PTHR22914:SF16">
    <property type="entry name" value="CHITIN SYNTHASE 3"/>
    <property type="match status" value="1"/>
</dbReference>
<dbReference type="InterPro" id="IPR004835">
    <property type="entry name" value="Chitin_synth"/>
</dbReference>
<dbReference type="OrthoDB" id="2186317at2759"/>
<keyword evidence="5" id="KW-0808">Transferase</keyword>
<feature type="transmembrane region" description="Helical" evidence="11">
    <location>
        <begin position="722"/>
        <end position="741"/>
    </location>
</feature>
<evidence type="ECO:0000256" key="2">
    <source>
        <dbReference type="ARBA" id="ARBA00012543"/>
    </source>
</evidence>
<dbReference type="InterPro" id="IPR029044">
    <property type="entry name" value="Nucleotide-diphossugar_trans"/>
</dbReference>
<dbReference type="Proteomes" id="UP001217963">
    <property type="component" value="Chromosome I"/>
</dbReference>
<keyword evidence="4" id="KW-0328">Glycosyltransferase</keyword>
<dbReference type="EC" id="2.4.1.16" evidence="2"/>
<reference evidence="13 15" key="2">
    <citation type="submission" date="2023-02" db="EMBL/GenBank/DDBJ databases">
        <title>Encephalitozoon hellem ATCC 50451 complete genome.</title>
        <authorList>
            <person name="Mascarenhas dos Santos A.C."/>
            <person name="Julian A.T."/>
            <person name="Pombert J.-F."/>
        </authorList>
    </citation>
    <scope>NUCLEOTIDE SEQUENCE [LARGE SCALE GENOMIC DNA]</scope>
    <source>
        <strain evidence="13 15">ATCC 50451</strain>
    </source>
</reference>
<sequence length="817" mass="93637">MLSQGEILRNPSRTRLQKPPKNTSENRGWWYKATIFLTCLIPNFMLRCFGMKTPEVQHAWREKVALCICIFFCWVVLAFITYGMNTIVCKGNTQYIASNLKKDSFDGNVVIANGGIYYTEDEYEFGENYTHVFEKNSGACKLAFGKQLGGGTEDIDELERINDIYWDWGDIMRKGMIVVDNKVYDPSHCSEPLFEEFNSKYAGTEGKPDFGMDEWRCYQDTFYAGKVATKTPGCLLADTVFWITTISIFGLIITKFSLGFFYSWYVKKRPRPGPNTTPCILLVTCYSEGRDGIKNTLDSLCKQDYGYDYKMIVVICDGEITGAGNDMSTPDIVLSLSDVDRNAEPKSYISLTHGSKRHNRAKVYAGYYHVKEEIKSRRYRCWPCFGRQEDTTEVRNHKTRILIINKCGNPEETFKAGNRGKRDSQVILMSFFSRLIYGDRMTELDFEIYQKMKLLMPHIEPEDFECILMVDADTIVKPDALSTMVNVFETDQKVIGICGETMILNKFESWVTMIQVFEYYISHHLNKTFESVFGGVTCLPGCFCMYRIKIVTNQQGQLLSGPSKSRTGAPRFNNVKSILSSSLEKSLCLPILANPAIINAYSVLEAKTLHQKNLLHLGEDRYLTTLLLKNFYRRKLVFIPAAKCETYVPGEFRVLLSQRRRWINSTIHNLFELVQVNNLCGAFCFSMQLVVVMELFGTLVLPAAIIFTFVMIAVSILIEPAWVPLIMLVGIFGLPAVLILITTMEVQYVFWCLVYILSIPIWNFVLPTYAFWHFDDFTWGDTRKVDGEGGEDEGGMFDHTKIRMRELEEFLNEANKC</sequence>